<name>A0A645J0N1_9ZZZZ</name>
<gene>
    <name evidence="1" type="ORF">SDC9_201733</name>
</gene>
<organism evidence="1">
    <name type="scientific">bioreactor metagenome</name>
    <dbReference type="NCBI Taxonomy" id="1076179"/>
    <lineage>
        <taxon>unclassified sequences</taxon>
        <taxon>metagenomes</taxon>
        <taxon>ecological metagenomes</taxon>
    </lineage>
</organism>
<reference evidence="1" key="1">
    <citation type="submission" date="2019-08" db="EMBL/GenBank/DDBJ databases">
        <authorList>
            <person name="Kucharzyk K."/>
            <person name="Murdoch R.W."/>
            <person name="Higgins S."/>
            <person name="Loffler F."/>
        </authorList>
    </citation>
    <scope>NUCLEOTIDE SEQUENCE</scope>
</reference>
<comment type="caution">
    <text evidence="1">The sequence shown here is derived from an EMBL/GenBank/DDBJ whole genome shotgun (WGS) entry which is preliminary data.</text>
</comment>
<sequence>MSQGVGIPAGNGVEEEKFQRLMVGKACKAGLQKAPAHLFPMSVMDAHGHASLAALSFQVCAEFTGMLLYHRLLNRTSVCTVKILGICTSHENSQTLRAVFIGRDHHRTILSQLILFCNFTILPIDIGDFLAYYKREN</sequence>
<dbReference type="EMBL" id="VSSQ01121908">
    <property type="protein sequence ID" value="MPN54064.1"/>
    <property type="molecule type" value="Genomic_DNA"/>
</dbReference>
<accession>A0A645J0N1</accession>
<proteinExistence type="predicted"/>
<evidence type="ECO:0000313" key="1">
    <source>
        <dbReference type="EMBL" id="MPN54064.1"/>
    </source>
</evidence>
<dbReference type="AlphaFoldDB" id="A0A645J0N1"/>
<protein>
    <submittedName>
        <fullName evidence="1">Uncharacterized protein</fullName>
    </submittedName>
</protein>